<gene>
    <name evidence="27" type="primary">SD25_1</name>
    <name evidence="27" type="ORF">Zm00014a_014527</name>
</gene>
<evidence type="ECO:0000256" key="10">
    <source>
        <dbReference type="ARBA" id="ARBA00022729"/>
    </source>
</evidence>
<keyword evidence="7" id="KW-0295">Fungicide</keyword>
<dbReference type="GO" id="GO:0031640">
    <property type="term" value="P:killing of cells of another organism"/>
    <property type="evidence" value="ECO:0007669"/>
    <property type="project" value="UniProtKB-KW"/>
</dbReference>
<evidence type="ECO:0000256" key="20">
    <source>
        <dbReference type="ARBA" id="ARBA00047899"/>
    </source>
</evidence>
<keyword evidence="6" id="KW-0597">Phosphoprotein</keyword>
<reference evidence="27 28" key="1">
    <citation type="journal article" date="2018" name="Nat. Genet.">
        <title>Extensive intraspecific gene order and gene structural variations between Mo17 and other maize genomes.</title>
        <authorList>
            <person name="Sun S."/>
            <person name="Zhou Y."/>
            <person name="Chen J."/>
            <person name="Shi J."/>
            <person name="Zhao H."/>
            <person name="Zhao H."/>
            <person name="Song W."/>
            <person name="Zhang M."/>
            <person name="Cui Y."/>
            <person name="Dong X."/>
            <person name="Liu H."/>
            <person name="Ma X."/>
            <person name="Jiao Y."/>
            <person name="Wang B."/>
            <person name="Wei X."/>
            <person name="Stein J.C."/>
            <person name="Glaubitz J.C."/>
            <person name="Lu F."/>
            <person name="Yu G."/>
            <person name="Liang C."/>
            <person name="Fengler K."/>
            <person name="Li B."/>
            <person name="Rafalski A."/>
            <person name="Schnable P.S."/>
            <person name="Ware D.H."/>
            <person name="Buckler E.S."/>
            <person name="Lai J."/>
        </authorList>
    </citation>
    <scope>NUCLEOTIDE SEQUENCE [LARGE SCALE GENOMIC DNA]</scope>
    <source>
        <strain evidence="28">cv. Missouri 17</strain>
        <tissue evidence="27">Seedling</tissue>
    </source>
</reference>
<dbReference type="GO" id="GO:0016020">
    <property type="term" value="C:membrane"/>
    <property type="evidence" value="ECO:0007669"/>
    <property type="project" value="UniProtKB-SubCell"/>
</dbReference>
<keyword evidence="13 27" id="KW-0418">Kinase</keyword>
<dbReference type="Proteomes" id="UP000251960">
    <property type="component" value="Chromosome 4"/>
</dbReference>
<comment type="subcellular location">
    <subcellularLocation>
        <location evidence="1">Membrane</location>
        <topology evidence="1">Single-pass type I membrane protein</topology>
    </subcellularLocation>
</comment>
<dbReference type="InterPro" id="IPR017441">
    <property type="entry name" value="Protein_kinase_ATP_BS"/>
</dbReference>
<dbReference type="FunFam" id="1.10.510.10:FF:000248">
    <property type="entry name" value="S-receptor-like kinase 5"/>
    <property type="match status" value="1"/>
</dbReference>
<dbReference type="Pfam" id="PF00314">
    <property type="entry name" value="Thaumatin"/>
    <property type="match status" value="1"/>
</dbReference>
<dbReference type="GO" id="GO:0004674">
    <property type="term" value="F:protein serine/threonine kinase activity"/>
    <property type="evidence" value="ECO:0007669"/>
    <property type="project" value="UniProtKB-KW"/>
</dbReference>
<organism evidence="27 28">
    <name type="scientific">Zea mays</name>
    <name type="common">Maize</name>
    <dbReference type="NCBI Taxonomy" id="4577"/>
    <lineage>
        <taxon>Eukaryota</taxon>
        <taxon>Viridiplantae</taxon>
        <taxon>Streptophyta</taxon>
        <taxon>Embryophyta</taxon>
        <taxon>Tracheophyta</taxon>
        <taxon>Spermatophyta</taxon>
        <taxon>Magnoliopsida</taxon>
        <taxon>Liliopsida</taxon>
        <taxon>Poales</taxon>
        <taxon>Poaceae</taxon>
        <taxon>PACMAD clade</taxon>
        <taxon>Panicoideae</taxon>
        <taxon>Andropogonodae</taxon>
        <taxon>Andropogoneae</taxon>
        <taxon>Tripsacinae</taxon>
        <taxon>Zea</taxon>
    </lineage>
</organism>
<evidence type="ECO:0000256" key="15">
    <source>
        <dbReference type="ARBA" id="ARBA00022989"/>
    </source>
</evidence>
<evidence type="ECO:0000256" key="3">
    <source>
        <dbReference type="ARBA" id="ARBA00012513"/>
    </source>
</evidence>
<comment type="catalytic activity">
    <reaction evidence="20">
        <text>L-threonyl-[protein] + ATP = O-phospho-L-threonyl-[protein] + ADP + H(+)</text>
        <dbReference type="Rhea" id="RHEA:46608"/>
        <dbReference type="Rhea" id="RHEA-COMP:11060"/>
        <dbReference type="Rhea" id="RHEA-COMP:11605"/>
        <dbReference type="ChEBI" id="CHEBI:15378"/>
        <dbReference type="ChEBI" id="CHEBI:30013"/>
        <dbReference type="ChEBI" id="CHEBI:30616"/>
        <dbReference type="ChEBI" id="CHEBI:61977"/>
        <dbReference type="ChEBI" id="CHEBI:456216"/>
        <dbReference type="EC" id="2.7.11.1"/>
    </reaction>
</comment>
<dbReference type="PANTHER" id="PTHR47976:SF9">
    <property type="entry name" value="OS01G0113650 PROTEIN"/>
    <property type="match status" value="1"/>
</dbReference>
<feature type="binding site" evidence="22">
    <location>
        <position position="363"/>
    </location>
    <ligand>
        <name>ATP</name>
        <dbReference type="ChEBI" id="CHEBI:30616"/>
    </ligand>
</feature>
<dbReference type="PROSITE" id="PS00107">
    <property type="entry name" value="PROTEIN_KINASE_ATP"/>
    <property type="match status" value="1"/>
</dbReference>
<dbReference type="SUPFAM" id="SSF49870">
    <property type="entry name" value="Osmotin, thaumatin-like protein"/>
    <property type="match status" value="1"/>
</dbReference>
<dbReference type="PROSITE" id="PS00108">
    <property type="entry name" value="PROTEIN_KINASE_ST"/>
    <property type="match status" value="1"/>
</dbReference>
<dbReference type="Gene3D" id="2.60.110.10">
    <property type="entry name" value="Thaumatin"/>
    <property type="match status" value="1"/>
</dbReference>
<keyword evidence="11 27" id="KW-0430">Lectin</keyword>
<evidence type="ECO:0000256" key="21">
    <source>
        <dbReference type="ARBA" id="ARBA00048679"/>
    </source>
</evidence>
<keyword evidence="4" id="KW-0723">Serine/threonine-protein kinase</keyword>
<comment type="similarity">
    <text evidence="2">Belongs to the thaumatin family.</text>
</comment>
<dbReference type="CDD" id="cd09217">
    <property type="entry name" value="TLP-P"/>
    <property type="match status" value="1"/>
</dbReference>
<evidence type="ECO:0000256" key="22">
    <source>
        <dbReference type="PROSITE-ProRule" id="PRU10141"/>
    </source>
</evidence>
<keyword evidence="14 22" id="KW-0067">ATP-binding</keyword>
<evidence type="ECO:0000256" key="16">
    <source>
        <dbReference type="ARBA" id="ARBA00023136"/>
    </source>
</evidence>
<evidence type="ECO:0000259" key="26">
    <source>
        <dbReference type="PROSITE" id="PS50011"/>
    </source>
</evidence>
<evidence type="ECO:0000256" key="9">
    <source>
        <dbReference type="ARBA" id="ARBA00022692"/>
    </source>
</evidence>
<evidence type="ECO:0000256" key="1">
    <source>
        <dbReference type="ARBA" id="ARBA00004479"/>
    </source>
</evidence>
<dbReference type="InterPro" id="IPR037176">
    <property type="entry name" value="Osmotin/thaumatin-like_sf"/>
</dbReference>
<dbReference type="SUPFAM" id="SSF56112">
    <property type="entry name" value="Protein kinase-like (PK-like)"/>
    <property type="match status" value="1"/>
</dbReference>
<keyword evidence="10 25" id="KW-0732">Signal</keyword>
<evidence type="ECO:0000256" key="8">
    <source>
        <dbReference type="ARBA" id="ARBA00022679"/>
    </source>
</evidence>
<evidence type="ECO:0000256" key="24">
    <source>
        <dbReference type="SAM" id="Phobius"/>
    </source>
</evidence>
<dbReference type="Gene3D" id="1.10.510.10">
    <property type="entry name" value="Transferase(Phosphotransferase) domain 1"/>
    <property type="match status" value="1"/>
</dbReference>
<keyword evidence="16 24" id="KW-0472">Membrane</keyword>
<evidence type="ECO:0000256" key="12">
    <source>
        <dbReference type="ARBA" id="ARBA00022741"/>
    </source>
</evidence>
<dbReference type="Gene3D" id="3.30.200.20">
    <property type="entry name" value="Phosphorylase Kinase, domain 1"/>
    <property type="match status" value="1"/>
</dbReference>
<name>A0A3L6EZF8_MAIZE</name>
<dbReference type="PROSITE" id="PS51367">
    <property type="entry name" value="THAUMATIN_2"/>
    <property type="match status" value="1"/>
</dbReference>
<keyword evidence="9 24" id="KW-0812">Transmembrane</keyword>
<evidence type="ECO:0000313" key="28">
    <source>
        <dbReference type="Proteomes" id="UP000251960"/>
    </source>
</evidence>
<dbReference type="CDD" id="cd14066">
    <property type="entry name" value="STKc_IRAK"/>
    <property type="match status" value="1"/>
</dbReference>
<evidence type="ECO:0000256" key="23">
    <source>
        <dbReference type="SAM" id="MobiDB-lite"/>
    </source>
</evidence>
<protein>
    <recommendedName>
        <fullName evidence="3">non-specific serine/threonine protein kinase</fullName>
        <ecNumber evidence="3">2.7.11.1</ecNumber>
    </recommendedName>
</protein>
<dbReference type="PROSITE" id="PS50011">
    <property type="entry name" value="PROTEIN_KINASE_DOM"/>
    <property type="match status" value="1"/>
</dbReference>
<keyword evidence="5" id="KW-0929">Antimicrobial</keyword>
<comment type="caution">
    <text evidence="27">The sequence shown here is derived from an EMBL/GenBank/DDBJ whole genome shotgun (WGS) entry which is preliminary data.</text>
</comment>
<dbReference type="EMBL" id="NCVQ01000005">
    <property type="protein sequence ID" value="PWZ26003.1"/>
    <property type="molecule type" value="Genomic_DNA"/>
</dbReference>
<dbReference type="SMART" id="SM00205">
    <property type="entry name" value="THN"/>
    <property type="match status" value="1"/>
</dbReference>
<keyword evidence="17" id="KW-1015">Disulfide bond</keyword>
<dbReference type="InterPro" id="IPR011009">
    <property type="entry name" value="Kinase-like_dom_sf"/>
</dbReference>
<dbReference type="InterPro" id="IPR051343">
    <property type="entry name" value="G-type_lectin_kinases/EP1-like"/>
</dbReference>
<dbReference type="ExpressionAtlas" id="A0A3L6EZF8">
    <property type="expression patterns" value="baseline and differential"/>
</dbReference>
<evidence type="ECO:0000256" key="25">
    <source>
        <dbReference type="SAM" id="SignalP"/>
    </source>
</evidence>
<evidence type="ECO:0000256" key="7">
    <source>
        <dbReference type="ARBA" id="ARBA00022577"/>
    </source>
</evidence>
<keyword evidence="19" id="KW-0325">Glycoprotein</keyword>
<dbReference type="SMART" id="SM00220">
    <property type="entry name" value="S_TKc"/>
    <property type="match status" value="1"/>
</dbReference>
<feature type="chain" id="PRO_5017998564" description="non-specific serine/threonine protein kinase" evidence="25">
    <location>
        <begin position="31"/>
        <end position="653"/>
    </location>
</feature>
<evidence type="ECO:0000256" key="19">
    <source>
        <dbReference type="ARBA" id="ARBA00023180"/>
    </source>
</evidence>
<evidence type="ECO:0000256" key="2">
    <source>
        <dbReference type="ARBA" id="ARBA00010607"/>
    </source>
</evidence>
<dbReference type="PANTHER" id="PTHR47976">
    <property type="entry name" value="G-TYPE LECTIN S-RECEPTOR-LIKE SERINE/THREONINE-PROTEIN KINASE SD2-5"/>
    <property type="match status" value="1"/>
</dbReference>
<keyword evidence="15 24" id="KW-1133">Transmembrane helix</keyword>
<dbReference type="FunFam" id="2.60.110.10:FF:000003">
    <property type="entry name" value="Thaumatin I"/>
    <property type="match status" value="1"/>
</dbReference>
<dbReference type="InterPro" id="IPR001938">
    <property type="entry name" value="Thaumatin"/>
</dbReference>
<sequence>MGARSSSTWTQHLLLLFFLVLGVATNSSHSSTINITNRCSYTVWPAATPVGGGMQLEPGKTWVLQVPGNTQSGRVWARTGCSFDGPGKKSCQTGDCGGVLACTTSGQPPMTMAEFTLSDSNNMDDYFDITVVDGFNLPMDFLPVPSSKGSSGCSRGPRCAADITSQCPDELKVPGGCRSACNGSSCDASTVNSNTVFYARMCPDAYTYATDNGPVTYSCPSGTDYQIIFCPPVDLVSLSPPPTSPLSPPPTSPTATNGTSSITSSSKSKRPRIFGYVLGGSIGGFTLIASLVFFFVLHRRRLHRRQEMQEEEEAEFGRLPGMPRRFTFEQLQEATDQFREKLGEGGFGSVFKGRFGEQAIAVKRLDRAGQGKREFLAEVQTIGSIHHINLVRVIGFCAEKTHRLLVYEYMPNGSLDQWIFCRQGQGDDDAPRLHWQTRHKIIAHVAKGLAYLHEECMKRVAHLDVKPQNILLDDNFDAKLSDFGLCKLIDRDKSQVVTRMRGTPGYLAPEWLTSHITEKADVYSFGVVVMEIISGRKNLDTSRSEKSFHLITLLEEKLRSDRLVDLIDMCITSDSQAQEQEAIQMMKLAMWCLQIDCKRRPKMSEVVKVLEGSISVETDIDHNFVVTNPPSFSAPRIVVMSAPPLASEVSGPR</sequence>
<dbReference type="EC" id="2.7.11.1" evidence="3"/>
<feature type="region of interest" description="Disordered" evidence="23">
    <location>
        <begin position="240"/>
        <end position="267"/>
    </location>
</feature>
<keyword evidence="12 22" id="KW-0547">Nucleotide-binding</keyword>
<dbReference type="FunFam" id="3.30.200.20:FF:000178">
    <property type="entry name" value="serine/threonine-protein kinase PBS1-like"/>
    <property type="match status" value="1"/>
</dbReference>
<evidence type="ECO:0000256" key="13">
    <source>
        <dbReference type="ARBA" id="ARBA00022777"/>
    </source>
</evidence>
<accession>A0A3L6EZF8</accession>
<keyword evidence="18 27" id="KW-0675">Receptor</keyword>
<dbReference type="PRINTS" id="PR00347">
    <property type="entry name" value="THAUMATIN"/>
</dbReference>
<evidence type="ECO:0000256" key="14">
    <source>
        <dbReference type="ARBA" id="ARBA00022840"/>
    </source>
</evidence>
<feature type="domain" description="Protein kinase" evidence="26">
    <location>
        <begin position="336"/>
        <end position="625"/>
    </location>
</feature>
<dbReference type="InterPro" id="IPR008271">
    <property type="entry name" value="Ser/Thr_kinase_AS"/>
</dbReference>
<feature type="transmembrane region" description="Helical" evidence="24">
    <location>
        <begin position="273"/>
        <end position="297"/>
    </location>
</feature>
<comment type="catalytic activity">
    <reaction evidence="21">
        <text>L-seryl-[protein] + ATP = O-phospho-L-seryl-[protein] + ADP + H(+)</text>
        <dbReference type="Rhea" id="RHEA:17989"/>
        <dbReference type="Rhea" id="RHEA-COMP:9863"/>
        <dbReference type="Rhea" id="RHEA-COMP:11604"/>
        <dbReference type="ChEBI" id="CHEBI:15378"/>
        <dbReference type="ChEBI" id="CHEBI:29999"/>
        <dbReference type="ChEBI" id="CHEBI:30616"/>
        <dbReference type="ChEBI" id="CHEBI:83421"/>
        <dbReference type="ChEBI" id="CHEBI:456216"/>
        <dbReference type="EC" id="2.7.11.1"/>
    </reaction>
</comment>
<evidence type="ECO:0000313" key="27">
    <source>
        <dbReference type="EMBL" id="PWZ26003.1"/>
    </source>
</evidence>
<dbReference type="InterPro" id="IPR000719">
    <property type="entry name" value="Prot_kinase_dom"/>
</dbReference>
<feature type="signal peptide" evidence="25">
    <location>
        <begin position="1"/>
        <end position="30"/>
    </location>
</feature>
<keyword evidence="8" id="KW-0808">Transferase</keyword>
<evidence type="ECO:0000256" key="6">
    <source>
        <dbReference type="ARBA" id="ARBA00022553"/>
    </source>
</evidence>
<dbReference type="GO" id="GO:0005524">
    <property type="term" value="F:ATP binding"/>
    <property type="evidence" value="ECO:0007669"/>
    <property type="project" value="UniProtKB-UniRule"/>
</dbReference>
<evidence type="ECO:0000256" key="5">
    <source>
        <dbReference type="ARBA" id="ARBA00022529"/>
    </source>
</evidence>
<evidence type="ECO:0000256" key="17">
    <source>
        <dbReference type="ARBA" id="ARBA00023157"/>
    </source>
</evidence>
<feature type="compositionally biased region" description="Pro residues" evidence="23">
    <location>
        <begin position="240"/>
        <end position="252"/>
    </location>
</feature>
<proteinExistence type="inferred from homology"/>
<evidence type="ECO:0000256" key="18">
    <source>
        <dbReference type="ARBA" id="ARBA00023170"/>
    </source>
</evidence>
<dbReference type="AlphaFoldDB" id="A0A3L6EZF8"/>
<evidence type="ECO:0000256" key="4">
    <source>
        <dbReference type="ARBA" id="ARBA00022527"/>
    </source>
</evidence>
<dbReference type="GO" id="GO:0050832">
    <property type="term" value="P:defense response to fungus"/>
    <property type="evidence" value="ECO:0007669"/>
    <property type="project" value="UniProtKB-KW"/>
</dbReference>
<dbReference type="Pfam" id="PF00069">
    <property type="entry name" value="Pkinase"/>
    <property type="match status" value="1"/>
</dbReference>
<dbReference type="GO" id="GO:0030246">
    <property type="term" value="F:carbohydrate binding"/>
    <property type="evidence" value="ECO:0007669"/>
    <property type="project" value="UniProtKB-KW"/>
</dbReference>
<evidence type="ECO:0000256" key="11">
    <source>
        <dbReference type="ARBA" id="ARBA00022734"/>
    </source>
</evidence>